<evidence type="ECO:0000259" key="1">
    <source>
        <dbReference type="SMART" id="SM00901"/>
    </source>
</evidence>
<dbReference type="RefSeq" id="WP_267150171.1">
    <property type="nucleotide sequence ID" value="NZ_JAPMLT010000001.1"/>
</dbReference>
<comment type="caution">
    <text evidence="2">The sequence shown here is derived from an EMBL/GenBank/DDBJ whole genome shotgun (WGS) entry which is preliminary data.</text>
</comment>
<dbReference type="Proteomes" id="UP001208017">
    <property type="component" value="Unassembled WGS sequence"/>
</dbReference>
<proteinExistence type="predicted"/>
<sequence length="252" mass="29632">MKYSKKWIRILDKVNGFTYSKRDVWYRGESREWPKLNSGLFRLDFQGSLESFLNYEFNLYSDFYNLGNTIHRKTDWELLFLMQHHGASTRLLDWTSSFAVALFFATQRWDHDGNARIWVLNPYKLNNLSDHEGILSIPHYYPSYETLINDRSFSDQTLAISTVRNNPRMVAQHGHFTLQGNSNKSLDEEIENRDVLSEIVLTPDLKVDIANFLIQCGVNEFSIFPDMDGLAKYLGKKQQFDHFRQFSSSKLF</sequence>
<protein>
    <submittedName>
        <fullName evidence="2">FRG domain-containing protein</fullName>
    </submittedName>
</protein>
<evidence type="ECO:0000313" key="3">
    <source>
        <dbReference type="Proteomes" id="UP001208017"/>
    </source>
</evidence>
<name>A0ABT3WW87_9BACL</name>
<dbReference type="InterPro" id="IPR014966">
    <property type="entry name" value="FRG-dom"/>
</dbReference>
<dbReference type="SMART" id="SM00901">
    <property type="entry name" value="FRG"/>
    <property type="match status" value="1"/>
</dbReference>
<feature type="domain" description="FRG" evidence="1">
    <location>
        <begin position="20"/>
        <end position="118"/>
    </location>
</feature>
<dbReference type="EMBL" id="JAPMLT010000001">
    <property type="protein sequence ID" value="MCX7568937.1"/>
    <property type="molecule type" value="Genomic_DNA"/>
</dbReference>
<gene>
    <name evidence="2" type="ORF">OS242_03040</name>
</gene>
<organism evidence="2 3">
    <name type="scientific">Tumebacillus lacus</name>
    <dbReference type="NCBI Taxonomy" id="2995335"/>
    <lineage>
        <taxon>Bacteria</taxon>
        <taxon>Bacillati</taxon>
        <taxon>Bacillota</taxon>
        <taxon>Bacilli</taxon>
        <taxon>Bacillales</taxon>
        <taxon>Alicyclobacillaceae</taxon>
        <taxon>Tumebacillus</taxon>
    </lineage>
</organism>
<reference evidence="2 3" key="1">
    <citation type="submission" date="2022-11" db="EMBL/GenBank/DDBJ databases">
        <title>Study of microbial diversity in lake waters.</title>
        <authorList>
            <person name="Zhang J."/>
        </authorList>
    </citation>
    <scope>NUCLEOTIDE SEQUENCE [LARGE SCALE GENOMIC DNA]</scope>
    <source>
        <strain evidence="2 3">DT12</strain>
    </source>
</reference>
<evidence type="ECO:0000313" key="2">
    <source>
        <dbReference type="EMBL" id="MCX7568937.1"/>
    </source>
</evidence>
<accession>A0ABT3WW87</accession>
<dbReference type="Pfam" id="PF08867">
    <property type="entry name" value="FRG"/>
    <property type="match status" value="1"/>
</dbReference>
<keyword evidence="3" id="KW-1185">Reference proteome</keyword>